<evidence type="ECO:0000256" key="9">
    <source>
        <dbReference type="SAM" id="MobiDB-lite"/>
    </source>
</evidence>
<dbReference type="PROSITE" id="PS00301">
    <property type="entry name" value="G_TR_1"/>
    <property type="match status" value="1"/>
</dbReference>
<evidence type="ECO:0000313" key="11">
    <source>
        <dbReference type="EMBL" id="OMJ94575.1"/>
    </source>
</evidence>
<dbReference type="GO" id="GO:0005525">
    <property type="term" value="F:GTP binding"/>
    <property type="evidence" value="ECO:0007669"/>
    <property type="project" value="UniProtKB-KW"/>
</dbReference>
<dbReference type="FunFam" id="3.40.50.300:FF:000204">
    <property type="entry name" value="Translation elongation factor Tu"/>
    <property type="match status" value="1"/>
</dbReference>
<comment type="catalytic activity">
    <reaction evidence="8">
        <text>GTP + H2O = GDP + phosphate + H(+)</text>
        <dbReference type="Rhea" id="RHEA:19669"/>
        <dbReference type="ChEBI" id="CHEBI:15377"/>
        <dbReference type="ChEBI" id="CHEBI:15378"/>
        <dbReference type="ChEBI" id="CHEBI:37565"/>
        <dbReference type="ChEBI" id="CHEBI:43474"/>
        <dbReference type="ChEBI" id="CHEBI:58189"/>
    </reaction>
    <physiologicalReaction direction="left-to-right" evidence="8">
        <dbReference type="Rhea" id="RHEA:19670"/>
    </physiologicalReaction>
</comment>
<sequence length="645" mass="71402">MARHRGIRQDIMDDYDEYEDFDPMDDDESSADYYITQVIAKTGAVPRDKVIKALEAADWDINGAVKILKQRPQPQAKTGAQMKQGSTNSSQGKQGANISQGKQGANVSQNKQMANTTQNKQGTKSNQSEGQGKNQKKPETQTKPVEVSTSNIKTPAPSVKTQVSKDEPIKTSAIVQNLGEKHNIPHGHEEIKTQRNLNMDYPDVNNEILQAVKPKINLVVIGHVDAGKSTLMGHLLYKMGYVDQKTIYKYEKESKAIGKDSFHFAWVLDAGTEERQRGVTIDVGCGHFTTSNREITLLDAPGHKDFIPNMISGAAQAEAAVLVIDSSKGEFEKGFEGEGHQHGQTKEHSFLARSLGITYIIVAINKLDTVDWDQGRFEQIIATMDPFLKLAGFKDVFFIPISGLRGINLIEKPVEAGLEWYKGPTLIQLIDSIPQPPRSIRKPFRLCIMDAYKLSHGSIIGQVVTGKIEGGIVKLGDRLTIIPANITCVVKNIEINGVLAEKAVAGESVDLSFKEVTGDFTLVVPGDVICSIDYIIPQVRKFRAKVFTFEILFPITRGIKLMMFVQSLKVVVTVIKLITQIDGTTGEIIKTNPRCFTRNMAGIIEAETDHKICLEKFTNYKSLGRVLFRDRSETVMAGMILELIE</sequence>
<comment type="caution">
    <text evidence="11">The sequence shown here is derived from an EMBL/GenBank/DDBJ whole genome shotgun (WGS) entry which is preliminary data.</text>
</comment>
<dbReference type="Gene3D" id="2.40.30.10">
    <property type="entry name" value="Translation factors"/>
    <property type="match status" value="2"/>
</dbReference>
<gene>
    <name evidence="11" type="ORF">SteCoe_2220</name>
</gene>
<evidence type="ECO:0000256" key="2">
    <source>
        <dbReference type="ARBA" id="ARBA00007249"/>
    </source>
</evidence>
<dbReference type="EMBL" id="MPUH01000024">
    <property type="protein sequence ID" value="OMJ94575.1"/>
    <property type="molecule type" value="Genomic_DNA"/>
</dbReference>
<dbReference type="AlphaFoldDB" id="A0A1R2D006"/>
<dbReference type="InterPro" id="IPR009000">
    <property type="entry name" value="Transl_B-barrel_sf"/>
</dbReference>
<evidence type="ECO:0000256" key="8">
    <source>
        <dbReference type="ARBA" id="ARBA00049117"/>
    </source>
</evidence>
<feature type="compositionally biased region" description="Polar residues" evidence="9">
    <location>
        <begin position="141"/>
        <end position="153"/>
    </location>
</feature>
<evidence type="ECO:0000256" key="3">
    <source>
        <dbReference type="ARBA" id="ARBA00022490"/>
    </source>
</evidence>
<dbReference type="PROSITE" id="PS51722">
    <property type="entry name" value="G_TR_2"/>
    <property type="match status" value="1"/>
</dbReference>
<evidence type="ECO:0000313" key="12">
    <source>
        <dbReference type="Proteomes" id="UP000187209"/>
    </source>
</evidence>
<keyword evidence="5" id="KW-0378">Hydrolase</keyword>
<protein>
    <recommendedName>
        <fullName evidence="10">Tr-type G domain-containing protein</fullName>
    </recommendedName>
</protein>
<keyword evidence="6" id="KW-0648">Protein biosynthesis</keyword>
<dbReference type="InterPro" id="IPR054696">
    <property type="entry name" value="GTP-eEF1A_C"/>
</dbReference>
<dbReference type="InterPro" id="IPR000795">
    <property type="entry name" value="T_Tr_GTP-bd_dom"/>
</dbReference>
<proteinExistence type="inferred from homology"/>
<dbReference type="PRINTS" id="PR00315">
    <property type="entry name" value="ELONGATNFCT"/>
</dbReference>
<dbReference type="InterPro" id="IPR031157">
    <property type="entry name" value="G_TR_CS"/>
</dbReference>
<name>A0A1R2D006_9CILI</name>
<keyword evidence="7" id="KW-0342">GTP-binding</keyword>
<dbReference type="SUPFAM" id="SSF50447">
    <property type="entry name" value="Translation proteins"/>
    <property type="match status" value="1"/>
</dbReference>
<evidence type="ECO:0000256" key="7">
    <source>
        <dbReference type="ARBA" id="ARBA00023134"/>
    </source>
</evidence>
<evidence type="ECO:0000256" key="4">
    <source>
        <dbReference type="ARBA" id="ARBA00022741"/>
    </source>
</evidence>
<dbReference type="GO" id="GO:0005737">
    <property type="term" value="C:cytoplasm"/>
    <property type="evidence" value="ECO:0007669"/>
    <property type="project" value="UniProtKB-SubCell"/>
</dbReference>
<evidence type="ECO:0000256" key="5">
    <source>
        <dbReference type="ARBA" id="ARBA00022801"/>
    </source>
</evidence>
<feature type="compositionally biased region" description="Acidic residues" evidence="9">
    <location>
        <begin position="12"/>
        <end position="28"/>
    </location>
</feature>
<dbReference type="CDD" id="cd04093">
    <property type="entry name" value="HBS1_C_III"/>
    <property type="match status" value="1"/>
</dbReference>
<evidence type="ECO:0000256" key="1">
    <source>
        <dbReference type="ARBA" id="ARBA00004496"/>
    </source>
</evidence>
<feature type="compositionally biased region" description="Polar residues" evidence="9">
    <location>
        <begin position="72"/>
        <end position="133"/>
    </location>
</feature>
<keyword evidence="4" id="KW-0547">Nucleotide-binding</keyword>
<dbReference type="FunFam" id="2.40.30.10:FF:000020">
    <property type="entry name" value="Translation elongation factor EF-1"/>
    <property type="match status" value="1"/>
</dbReference>
<keyword evidence="12" id="KW-1185">Reference proteome</keyword>
<dbReference type="Pfam" id="PF22594">
    <property type="entry name" value="GTP-eEF1A_C"/>
    <property type="match status" value="1"/>
</dbReference>
<dbReference type="InterPro" id="IPR009001">
    <property type="entry name" value="Transl_elong_EF1A/Init_IF2_C"/>
</dbReference>
<dbReference type="GO" id="GO:0003924">
    <property type="term" value="F:GTPase activity"/>
    <property type="evidence" value="ECO:0007669"/>
    <property type="project" value="InterPro"/>
</dbReference>
<comment type="subcellular location">
    <subcellularLocation>
        <location evidence="1">Cytoplasm</location>
    </subcellularLocation>
</comment>
<dbReference type="PANTHER" id="PTHR23115">
    <property type="entry name" value="TRANSLATION FACTOR"/>
    <property type="match status" value="1"/>
</dbReference>
<dbReference type="OrthoDB" id="342024at2759"/>
<dbReference type="Proteomes" id="UP000187209">
    <property type="component" value="Unassembled WGS sequence"/>
</dbReference>
<dbReference type="SUPFAM" id="SSF52540">
    <property type="entry name" value="P-loop containing nucleoside triphosphate hydrolases"/>
    <property type="match status" value="1"/>
</dbReference>
<dbReference type="GO" id="GO:0006412">
    <property type="term" value="P:translation"/>
    <property type="evidence" value="ECO:0007669"/>
    <property type="project" value="UniProtKB-KW"/>
</dbReference>
<dbReference type="CDD" id="cd01883">
    <property type="entry name" value="EF1_alpha"/>
    <property type="match status" value="1"/>
</dbReference>
<comment type="similarity">
    <text evidence="2">Belongs to the TRAFAC class translation factor GTPase superfamily. Classic translation factor GTPase family. EF-Tu/EF-1A subfamily.</text>
</comment>
<organism evidence="11 12">
    <name type="scientific">Stentor coeruleus</name>
    <dbReference type="NCBI Taxonomy" id="5963"/>
    <lineage>
        <taxon>Eukaryota</taxon>
        <taxon>Sar</taxon>
        <taxon>Alveolata</taxon>
        <taxon>Ciliophora</taxon>
        <taxon>Postciliodesmatophora</taxon>
        <taxon>Heterotrichea</taxon>
        <taxon>Heterotrichida</taxon>
        <taxon>Stentoridae</taxon>
        <taxon>Stentor</taxon>
    </lineage>
</organism>
<feature type="domain" description="Tr-type G" evidence="10">
    <location>
        <begin position="213"/>
        <end position="438"/>
    </location>
</feature>
<dbReference type="Pfam" id="PF00009">
    <property type="entry name" value="GTP_EFTU"/>
    <property type="match status" value="1"/>
</dbReference>
<feature type="region of interest" description="Disordered" evidence="9">
    <location>
        <begin position="68"/>
        <end position="168"/>
    </location>
</feature>
<evidence type="ECO:0000256" key="6">
    <source>
        <dbReference type="ARBA" id="ARBA00022917"/>
    </source>
</evidence>
<dbReference type="InterPro" id="IPR050100">
    <property type="entry name" value="TRAFAC_GTPase_members"/>
</dbReference>
<evidence type="ECO:0000259" key="10">
    <source>
        <dbReference type="PROSITE" id="PS51722"/>
    </source>
</evidence>
<dbReference type="SUPFAM" id="SSF50465">
    <property type="entry name" value="EF-Tu/eEF-1alpha/eIF2-gamma C-terminal domain"/>
    <property type="match status" value="1"/>
</dbReference>
<keyword evidence="3" id="KW-0963">Cytoplasm</keyword>
<dbReference type="Gene3D" id="3.40.50.300">
    <property type="entry name" value="P-loop containing nucleotide triphosphate hydrolases"/>
    <property type="match status" value="1"/>
</dbReference>
<feature type="region of interest" description="Disordered" evidence="9">
    <location>
        <begin position="1"/>
        <end position="28"/>
    </location>
</feature>
<dbReference type="InterPro" id="IPR027417">
    <property type="entry name" value="P-loop_NTPase"/>
</dbReference>
<reference evidence="11 12" key="1">
    <citation type="submission" date="2016-11" db="EMBL/GenBank/DDBJ databases">
        <title>The macronuclear genome of Stentor coeruleus: a giant cell with tiny introns.</title>
        <authorList>
            <person name="Slabodnick M."/>
            <person name="Ruby J.G."/>
            <person name="Reiff S.B."/>
            <person name="Swart E.C."/>
            <person name="Gosai S."/>
            <person name="Prabakaran S."/>
            <person name="Witkowska E."/>
            <person name="Larue G.E."/>
            <person name="Fisher S."/>
            <person name="Freeman R.M."/>
            <person name="Gunawardena J."/>
            <person name="Chu W."/>
            <person name="Stover N.A."/>
            <person name="Gregory B.D."/>
            <person name="Nowacki M."/>
            <person name="Derisi J."/>
            <person name="Roy S.W."/>
            <person name="Marshall W.F."/>
            <person name="Sood P."/>
        </authorList>
    </citation>
    <scope>NUCLEOTIDE SEQUENCE [LARGE SCALE GENOMIC DNA]</scope>
    <source>
        <strain evidence="11">WM001</strain>
    </source>
</reference>
<accession>A0A1R2D006</accession>